<dbReference type="GO" id="GO:0005634">
    <property type="term" value="C:nucleus"/>
    <property type="evidence" value="ECO:0007669"/>
    <property type="project" value="UniProtKB-SubCell"/>
</dbReference>
<dbReference type="PANTHER" id="PTHR31992:SF366">
    <property type="entry name" value="DOF ZINC FINGER PROTEIN"/>
    <property type="match status" value="1"/>
</dbReference>
<evidence type="ECO:0000256" key="8">
    <source>
        <dbReference type="PROSITE-ProRule" id="PRU00071"/>
    </source>
</evidence>
<gene>
    <name evidence="12" type="ORF">J5N97_000947</name>
    <name evidence="13" type="ORF">J5N97_008569</name>
</gene>
<comment type="function">
    <text evidence="9">Transcription factor that binds specifically to a 5'-AA[AG]G-3' consensus core sequence.</text>
</comment>
<evidence type="ECO:0000256" key="10">
    <source>
        <dbReference type="SAM" id="MobiDB-lite"/>
    </source>
</evidence>
<feature type="domain" description="Dof-type" evidence="11">
    <location>
        <begin position="21"/>
        <end position="75"/>
    </location>
</feature>
<feature type="compositionally biased region" description="Basic and acidic residues" evidence="10">
    <location>
        <begin position="1"/>
        <end position="10"/>
    </location>
</feature>
<keyword evidence="7 8" id="KW-0539">Nucleus</keyword>
<evidence type="ECO:0000256" key="9">
    <source>
        <dbReference type="RuleBase" id="RU369094"/>
    </source>
</evidence>
<evidence type="ECO:0000256" key="2">
    <source>
        <dbReference type="ARBA" id="ARBA00022771"/>
    </source>
</evidence>
<dbReference type="InterPro" id="IPR003851">
    <property type="entry name" value="Znf_Dof"/>
</dbReference>
<keyword evidence="14" id="KW-1185">Reference proteome</keyword>
<evidence type="ECO:0000256" key="7">
    <source>
        <dbReference type="ARBA" id="ARBA00023242"/>
    </source>
</evidence>
<reference evidence="13" key="1">
    <citation type="submission" date="2021-03" db="EMBL/GenBank/DDBJ databases">
        <authorList>
            <person name="Li Z."/>
            <person name="Yang C."/>
        </authorList>
    </citation>
    <scope>NUCLEOTIDE SEQUENCE</scope>
    <source>
        <strain evidence="13">Dzin_1.0</strain>
        <tissue evidence="13">Leaf</tissue>
    </source>
</reference>
<dbReference type="Pfam" id="PF02701">
    <property type="entry name" value="Zn_ribbon_Dof"/>
    <property type="match status" value="1"/>
</dbReference>
<dbReference type="Proteomes" id="UP001085076">
    <property type="component" value="Miscellaneous, Linkage group lg02"/>
</dbReference>
<evidence type="ECO:0000256" key="1">
    <source>
        <dbReference type="ARBA" id="ARBA00022723"/>
    </source>
</evidence>
<evidence type="ECO:0000313" key="13">
    <source>
        <dbReference type="EMBL" id="KAJ0980314.1"/>
    </source>
</evidence>
<sequence length="197" mass="21016">MSLDSGEGRRRVAAAGEKGGERCPRCESRDTKFCYYNNYNTAQPRHFCRACRRYWTLGGALRNVPIGGSSRKRPRHVMPPLKPASRPACMVPMEFTGRNRGFGAWLAGAPPFLALGELGLGLGLGCGSQGEQHAPGMEEELGFGLSSEIVWPPALVDADGGDTWRVHGGGSECFAVPNLAAAWAEQANSKGGTHSGL</sequence>
<name>A0A9D5HKW5_9LILI</name>
<comment type="caution">
    <text evidence="13">The sequence shown here is derived from an EMBL/GenBank/DDBJ whole genome shotgun (WGS) entry which is preliminary data.</text>
</comment>
<evidence type="ECO:0000313" key="14">
    <source>
        <dbReference type="Proteomes" id="UP001085076"/>
    </source>
</evidence>
<dbReference type="PROSITE" id="PS01361">
    <property type="entry name" value="ZF_DOF_1"/>
    <property type="match status" value="1"/>
</dbReference>
<keyword evidence="3 9" id="KW-0862">Zinc</keyword>
<dbReference type="GO" id="GO:0003677">
    <property type="term" value="F:DNA binding"/>
    <property type="evidence" value="ECO:0007669"/>
    <property type="project" value="UniProtKB-UniRule"/>
</dbReference>
<dbReference type="PANTHER" id="PTHR31992">
    <property type="entry name" value="DOF ZINC FINGER PROTEIN DOF1.4-RELATED"/>
    <property type="match status" value="1"/>
</dbReference>
<evidence type="ECO:0000256" key="5">
    <source>
        <dbReference type="ARBA" id="ARBA00023125"/>
    </source>
</evidence>
<keyword evidence="1 9" id="KW-0479">Metal-binding</keyword>
<evidence type="ECO:0000259" key="11">
    <source>
        <dbReference type="PROSITE" id="PS50884"/>
    </source>
</evidence>
<dbReference type="GO" id="GO:0003700">
    <property type="term" value="F:DNA-binding transcription factor activity"/>
    <property type="evidence" value="ECO:0007669"/>
    <property type="project" value="UniProtKB-UniRule"/>
</dbReference>
<organism evidence="13 14">
    <name type="scientific">Dioscorea zingiberensis</name>
    <dbReference type="NCBI Taxonomy" id="325984"/>
    <lineage>
        <taxon>Eukaryota</taxon>
        <taxon>Viridiplantae</taxon>
        <taxon>Streptophyta</taxon>
        <taxon>Embryophyta</taxon>
        <taxon>Tracheophyta</taxon>
        <taxon>Spermatophyta</taxon>
        <taxon>Magnoliopsida</taxon>
        <taxon>Liliopsida</taxon>
        <taxon>Dioscoreales</taxon>
        <taxon>Dioscoreaceae</taxon>
        <taxon>Dioscorea</taxon>
    </lineage>
</organism>
<dbReference type="AlphaFoldDB" id="A0A9D5HKW5"/>
<dbReference type="OrthoDB" id="1927254at2759"/>
<dbReference type="InterPro" id="IPR045174">
    <property type="entry name" value="Dof"/>
</dbReference>
<evidence type="ECO:0000256" key="3">
    <source>
        <dbReference type="ARBA" id="ARBA00022833"/>
    </source>
</evidence>
<dbReference type="EMBL" id="JAGGNH010000043">
    <property type="protein sequence ID" value="KAJ0961046.1"/>
    <property type="molecule type" value="Genomic_DNA"/>
</dbReference>
<evidence type="ECO:0000256" key="4">
    <source>
        <dbReference type="ARBA" id="ARBA00023015"/>
    </source>
</evidence>
<proteinExistence type="predicted"/>
<reference evidence="13 14" key="2">
    <citation type="journal article" date="2022" name="Hortic Res">
        <title>The genome of Dioscorea zingiberensis sheds light on the biosynthesis, origin and evolution of the medicinally important diosgenin saponins.</title>
        <authorList>
            <person name="Li Y."/>
            <person name="Tan C."/>
            <person name="Li Z."/>
            <person name="Guo J."/>
            <person name="Li S."/>
            <person name="Chen X."/>
            <person name="Wang C."/>
            <person name="Dai X."/>
            <person name="Yang H."/>
            <person name="Song W."/>
            <person name="Hou L."/>
            <person name="Xu J."/>
            <person name="Tong Z."/>
            <person name="Xu A."/>
            <person name="Yuan X."/>
            <person name="Wang W."/>
            <person name="Yang Q."/>
            <person name="Chen L."/>
            <person name="Sun Z."/>
            <person name="Wang K."/>
            <person name="Pan B."/>
            <person name="Chen J."/>
            <person name="Bao Y."/>
            <person name="Liu F."/>
            <person name="Qi X."/>
            <person name="Gang D.R."/>
            <person name="Wen J."/>
            <person name="Li J."/>
        </authorList>
    </citation>
    <scope>NUCLEOTIDE SEQUENCE</scope>
    <source>
        <strain evidence="13">Dzin_1.0</strain>
    </source>
</reference>
<dbReference type="EMBL" id="JAGGNH010000002">
    <property type="protein sequence ID" value="KAJ0980314.1"/>
    <property type="molecule type" value="Genomic_DNA"/>
</dbReference>
<protein>
    <recommendedName>
        <fullName evidence="9">Dof zinc finger protein</fullName>
    </recommendedName>
</protein>
<evidence type="ECO:0000313" key="12">
    <source>
        <dbReference type="EMBL" id="KAJ0961046.1"/>
    </source>
</evidence>
<keyword evidence="2 8" id="KW-0863">Zinc-finger</keyword>
<evidence type="ECO:0000256" key="6">
    <source>
        <dbReference type="ARBA" id="ARBA00023163"/>
    </source>
</evidence>
<keyword evidence="6 9" id="KW-0804">Transcription</keyword>
<keyword evidence="4 9" id="KW-0805">Transcription regulation</keyword>
<accession>A0A9D5HKW5</accession>
<dbReference type="GO" id="GO:0008270">
    <property type="term" value="F:zinc ion binding"/>
    <property type="evidence" value="ECO:0007669"/>
    <property type="project" value="UniProtKB-KW"/>
</dbReference>
<comment type="subcellular location">
    <subcellularLocation>
        <location evidence="8 9">Nucleus</location>
    </subcellularLocation>
</comment>
<dbReference type="PROSITE" id="PS50884">
    <property type="entry name" value="ZF_DOF_2"/>
    <property type="match status" value="1"/>
</dbReference>
<keyword evidence="5 8" id="KW-0238">DNA-binding</keyword>
<feature type="region of interest" description="Disordered" evidence="10">
    <location>
        <begin position="1"/>
        <end position="25"/>
    </location>
</feature>